<accession>A0A0F6W5V7</accession>
<organism evidence="2 3">
    <name type="scientific">Sandaracinus amylolyticus</name>
    <dbReference type="NCBI Taxonomy" id="927083"/>
    <lineage>
        <taxon>Bacteria</taxon>
        <taxon>Pseudomonadati</taxon>
        <taxon>Myxococcota</taxon>
        <taxon>Polyangia</taxon>
        <taxon>Polyangiales</taxon>
        <taxon>Sandaracinaceae</taxon>
        <taxon>Sandaracinus</taxon>
    </lineage>
</organism>
<keyword evidence="3" id="KW-1185">Reference proteome</keyword>
<evidence type="ECO:0000256" key="1">
    <source>
        <dbReference type="SAM" id="MobiDB-lite"/>
    </source>
</evidence>
<evidence type="ECO:0000313" key="2">
    <source>
        <dbReference type="EMBL" id="AKF08281.1"/>
    </source>
</evidence>
<reference evidence="2 3" key="1">
    <citation type="submission" date="2015-03" db="EMBL/GenBank/DDBJ databases">
        <title>Genome assembly of Sandaracinus amylolyticus DSM 53668.</title>
        <authorList>
            <person name="Sharma G."/>
            <person name="Subramanian S."/>
        </authorList>
    </citation>
    <scope>NUCLEOTIDE SEQUENCE [LARGE SCALE GENOMIC DNA]</scope>
    <source>
        <strain evidence="2 3">DSM 53668</strain>
    </source>
</reference>
<sequence length="110" mass="11885">MRSRPPTGAAGPGAARPPSTPSCARVLSPLAISAGNGAAPGSRAVITAVLGREDRLLAVLEASRRRRIASWRRRRRFRAAESRSAAEFDGSLRRQCRVPALQRISRRTAK</sequence>
<feature type="compositionally biased region" description="Low complexity" evidence="1">
    <location>
        <begin position="1"/>
        <end position="17"/>
    </location>
</feature>
<dbReference type="KEGG" id="samy:DB32_005430"/>
<dbReference type="AlphaFoldDB" id="A0A0F6W5V7"/>
<feature type="region of interest" description="Disordered" evidence="1">
    <location>
        <begin position="1"/>
        <end position="22"/>
    </location>
</feature>
<name>A0A0F6W5V7_9BACT</name>
<proteinExistence type="predicted"/>
<gene>
    <name evidence="2" type="ORF">DB32_005430</name>
</gene>
<dbReference type="EMBL" id="CP011125">
    <property type="protein sequence ID" value="AKF08281.1"/>
    <property type="molecule type" value="Genomic_DNA"/>
</dbReference>
<protein>
    <submittedName>
        <fullName evidence="2">Uncharacterized protein</fullName>
    </submittedName>
</protein>
<evidence type="ECO:0000313" key="3">
    <source>
        <dbReference type="Proteomes" id="UP000034883"/>
    </source>
</evidence>
<dbReference type="Proteomes" id="UP000034883">
    <property type="component" value="Chromosome"/>
</dbReference>